<feature type="binding site" evidence="6 7">
    <location>
        <position position="12"/>
    </location>
    <ligand>
        <name>ATP</name>
        <dbReference type="ChEBI" id="CHEBI:30616"/>
    </ligand>
</feature>
<evidence type="ECO:0000259" key="9">
    <source>
        <dbReference type="SMART" id="SM00562"/>
    </source>
</evidence>
<evidence type="ECO:0000256" key="8">
    <source>
        <dbReference type="RuleBase" id="RU004011"/>
    </source>
</evidence>
<dbReference type="RefSeq" id="WP_326927477.1">
    <property type="nucleotide sequence ID" value="NZ_CP123443.1"/>
</dbReference>
<keyword evidence="6" id="KW-0460">Magnesium</keyword>
<dbReference type="Proteomes" id="UP001228690">
    <property type="component" value="Chromosome"/>
</dbReference>
<sequence length="163" mass="17787">MATLETSFVLLKPDAVQRGLVGQIISRFEGCGLRIVGMKMLAADKETLEQHYAEHKGKGFFPSLIEFMNNKTVVILAIEGANAISNIRKLVGSTEPAGAAPGTIRGDFCHMSYARSDNAPAGTLANVIHASDGSESANRELSLWFEEQDICHINNPRCDQFFM</sequence>
<dbReference type="Gene3D" id="3.30.70.141">
    <property type="entry name" value="Nucleoside diphosphate kinase-like domain"/>
    <property type="match status" value="1"/>
</dbReference>
<evidence type="ECO:0000256" key="4">
    <source>
        <dbReference type="ARBA" id="ARBA00022679"/>
    </source>
</evidence>
<evidence type="ECO:0000256" key="6">
    <source>
        <dbReference type="HAMAP-Rule" id="MF_00451"/>
    </source>
</evidence>
<keyword evidence="3 6" id="KW-0597">Phosphoprotein</keyword>
<dbReference type="HAMAP" id="MF_00451">
    <property type="entry name" value="NDP_kinase"/>
    <property type="match status" value="1"/>
</dbReference>
<dbReference type="InterPro" id="IPR036850">
    <property type="entry name" value="NDK-like_dom_sf"/>
</dbReference>
<keyword evidence="4 6" id="KW-0808">Transferase</keyword>
<evidence type="ECO:0000256" key="2">
    <source>
        <dbReference type="ARBA" id="ARBA00008142"/>
    </source>
</evidence>
<dbReference type="SMART" id="SM00562">
    <property type="entry name" value="NDK"/>
    <property type="match status" value="1"/>
</dbReference>
<comment type="subunit">
    <text evidence="6">Homotetramer.</text>
</comment>
<gene>
    <name evidence="6 10" type="primary">ndk</name>
    <name evidence="10" type="ORF">P0082_00115</name>
</gene>
<dbReference type="CDD" id="cd04413">
    <property type="entry name" value="NDPk_I"/>
    <property type="match status" value="1"/>
</dbReference>
<reference evidence="10 11" key="1">
    <citation type="submission" date="2023-04" db="EMBL/GenBank/DDBJ databases">
        <title>Spirochaete genome identified in red abalone sample constitutes a novel genus.</title>
        <authorList>
            <person name="Sharma S.P."/>
            <person name="Purcell C.M."/>
            <person name="Hyde J.R."/>
            <person name="Severin A.J."/>
        </authorList>
    </citation>
    <scope>NUCLEOTIDE SEQUENCE [LARGE SCALE GENOMIC DNA]</scope>
    <source>
        <strain evidence="10 11">SP-2023</strain>
    </source>
</reference>
<keyword evidence="5 6" id="KW-0418">Kinase</keyword>
<dbReference type="PANTHER" id="PTHR11349">
    <property type="entry name" value="NUCLEOSIDE DIPHOSPHATE KINASE"/>
    <property type="match status" value="1"/>
</dbReference>
<comment type="cofactor">
    <cofactor evidence="1 6">
        <name>Mg(2+)</name>
        <dbReference type="ChEBI" id="CHEBI:18420"/>
    </cofactor>
</comment>
<dbReference type="InterPro" id="IPR001564">
    <property type="entry name" value="Nucleoside_diP_kinase"/>
</dbReference>
<feature type="binding site" evidence="6 7">
    <location>
        <position position="105"/>
    </location>
    <ligand>
        <name>ATP</name>
        <dbReference type="ChEBI" id="CHEBI:30616"/>
    </ligand>
</feature>
<comment type="catalytic activity">
    <reaction evidence="6">
        <text>a 2'-deoxyribonucleoside 5'-diphosphate + ATP = a 2'-deoxyribonucleoside 5'-triphosphate + ADP</text>
        <dbReference type="Rhea" id="RHEA:44640"/>
        <dbReference type="ChEBI" id="CHEBI:30616"/>
        <dbReference type="ChEBI" id="CHEBI:61560"/>
        <dbReference type="ChEBI" id="CHEBI:73316"/>
        <dbReference type="ChEBI" id="CHEBI:456216"/>
        <dbReference type="EC" id="2.7.4.6"/>
    </reaction>
</comment>
<evidence type="ECO:0000256" key="5">
    <source>
        <dbReference type="ARBA" id="ARBA00022777"/>
    </source>
</evidence>
<accession>A0ABY8MIA1</accession>
<keyword evidence="6" id="KW-0067">ATP-binding</keyword>
<dbReference type="InterPro" id="IPR034907">
    <property type="entry name" value="NDK-like_dom"/>
</dbReference>
<dbReference type="EMBL" id="CP123443">
    <property type="protein sequence ID" value="WGK69295.1"/>
    <property type="molecule type" value="Genomic_DNA"/>
</dbReference>
<evidence type="ECO:0000256" key="3">
    <source>
        <dbReference type="ARBA" id="ARBA00022553"/>
    </source>
</evidence>
<feature type="binding site" evidence="6 7">
    <location>
        <position position="88"/>
    </location>
    <ligand>
        <name>ATP</name>
        <dbReference type="ChEBI" id="CHEBI:30616"/>
    </ligand>
</feature>
<feature type="binding site" evidence="6 7">
    <location>
        <position position="126"/>
    </location>
    <ligand>
        <name>ATP</name>
        <dbReference type="ChEBI" id="CHEBI:30616"/>
    </ligand>
</feature>
<protein>
    <recommendedName>
        <fullName evidence="6">Nucleoside diphosphate kinase</fullName>
        <shortName evidence="6">NDK</shortName>
        <shortName evidence="6">NDP kinase</shortName>
        <ecNumber evidence="6">2.7.4.6</ecNumber>
    </recommendedName>
    <alternativeName>
        <fullName evidence="6">Nucleoside-2-P kinase</fullName>
    </alternativeName>
</protein>
<keyword evidence="6" id="KW-0963">Cytoplasm</keyword>
<comment type="similarity">
    <text evidence="2 6 7 8">Belongs to the NDK family.</text>
</comment>
<name>A0ABY8MIA1_9SPIO</name>
<dbReference type="EC" id="2.7.4.6" evidence="6"/>
<dbReference type="NCBIfam" id="NF001908">
    <property type="entry name" value="PRK00668.1"/>
    <property type="match status" value="1"/>
</dbReference>
<evidence type="ECO:0000313" key="11">
    <source>
        <dbReference type="Proteomes" id="UP001228690"/>
    </source>
</evidence>
<comment type="subcellular location">
    <subcellularLocation>
        <location evidence="6">Cytoplasm</location>
    </subcellularLocation>
</comment>
<evidence type="ECO:0000256" key="1">
    <source>
        <dbReference type="ARBA" id="ARBA00001946"/>
    </source>
</evidence>
<feature type="binding site" evidence="6 7">
    <location>
        <position position="60"/>
    </location>
    <ligand>
        <name>ATP</name>
        <dbReference type="ChEBI" id="CHEBI:30616"/>
    </ligand>
</feature>
<feature type="binding site" evidence="6 7">
    <location>
        <position position="94"/>
    </location>
    <ligand>
        <name>ATP</name>
        <dbReference type="ChEBI" id="CHEBI:30616"/>
    </ligand>
</feature>
<dbReference type="GO" id="GO:0004550">
    <property type="term" value="F:nucleoside diphosphate kinase activity"/>
    <property type="evidence" value="ECO:0007669"/>
    <property type="project" value="UniProtKB-EC"/>
</dbReference>
<evidence type="ECO:0000313" key="10">
    <source>
        <dbReference type="EMBL" id="WGK69295.1"/>
    </source>
</evidence>
<feature type="active site" description="Pros-phosphohistidine intermediate" evidence="6 7">
    <location>
        <position position="129"/>
    </location>
</feature>
<comment type="function">
    <text evidence="6">Major role in the synthesis of nucleoside triphosphates other than ATP. The ATP gamma phosphate is transferred to the NDP beta phosphate via a ping-pong mechanism, using a phosphorylated active-site intermediate.</text>
</comment>
<comment type="catalytic activity">
    <reaction evidence="6">
        <text>a ribonucleoside 5'-diphosphate + ATP = a ribonucleoside 5'-triphosphate + ADP</text>
        <dbReference type="Rhea" id="RHEA:18113"/>
        <dbReference type="ChEBI" id="CHEBI:30616"/>
        <dbReference type="ChEBI" id="CHEBI:57930"/>
        <dbReference type="ChEBI" id="CHEBI:61557"/>
        <dbReference type="ChEBI" id="CHEBI:456216"/>
        <dbReference type="EC" id="2.7.4.6"/>
    </reaction>
</comment>
<keyword evidence="6" id="KW-0547">Nucleotide-binding</keyword>
<organism evidence="10 11">
    <name type="scientific">Candidatus Haliotispira prima</name>
    <dbReference type="NCBI Taxonomy" id="3034016"/>
    <lineage>
        <taxon>Bacteria</taxon>
        <taxon>Pseudomonadati</taxon>
        <taxon>Spirochaetota</taxon>
        <taxon>Spirochaetia</taxon>
        <taxon>Spirochaetales</taxon>
        <taxon>Spirochaetaceae</taxon>
        <taxon>Candidatus Haliotispira</taxon>
    </lineage>
</organism>
<keyword evidence="6" id="KW-0546">Nucleotide metabolism</keyword>
<dbReference type="PRINTS" id="PR01243">
    <property type="entry name" value="NUCDPKINASE"/>
</dbReference>
<dbReference type="Pfam" id="PF00334">
    <property type="entry name" value="NDK"/>
    <property type="match status" value="1"/>
</dbReference>
<dbReference type="SUPFAM" id="SSF54919">
    <property type="entry name" value="Nucleoside diphosphate kinase, NDK"/>
    <property type="match status" value="1"/>
</dbReference>
<dbReference type="PROSITE" id="PS51374">
    <property type="entry name" value="NDPK_LIKE"/>
    <property type="match status" value="1"/>
</dbReference>
<keyword evidence="11" id="KW-1185">Reference proteome</keyword>
<evidence type="ECO:0000256" key="7">
    <source>
        <dbReference type="PROSITE-ProRule" id="PRU00706"/>
    </source>
</evidence>
<keyword evidence="6" id="KW-0479">Metal-binding</keyword>
<proteinExistence type="inferred from homology"/>
<feature type="domain" description="Nucleoside diphosphate kinase-like" evidence="9">
    <location>
        <begin position="4"/>
        <end position="152"/>
    </location>
</feature>